<evidence type="ECO:0000256" key="1">
    <source>
        <dbReference type="SAM" id="MobiDB-lite"/>
    </source>
</evidence>
<dbReference type="PANTHER" id="PTHR47215">
    <property type="match status" value="1"/>
</dbReference>
<evidence type="ECO:0000313" key="3">
    <source>
        <dbReference type="EMBL" id="KAK9091376.1"/>
    </source>
</evidence>
<gene>
    <name evidence="3" type="ORF">Sjap_024553</name>
</gene>
<dbReference type="PANTHER" id="PTHR47215:SF1">
    <property type="entry name" value="F9L1.8 PROTEIN"/>
    <property type="match status" value="1"/>
</dbReference>
<organism evidence="3 4">
    <name type="scientific">Stephania japonica</name>
    <dbReference type="NCBI Taxonomy" id="461633"/>
    <lineage>
        <taxon>Eukaryota</taxon>
        <taxon>Viridiplantae</taxon>
        <taxon>Streptophyta</taxon>
        <taxon>Embryophyta</taxon>
        <taxon>Tracheophyta</taxon>
        <taxon>Spermatophyta</taxon>
        <taxon>Magnoliopsida</taxon>
        <taxon>Ranunculales</taxon>
        <taxon>Menispermaceae</taxon>
        <taxon>Menispermoideae</taxon>
        <taxon>Cissampelideae</taxon>
        <taxon>Stephania</taxon>
    </lineage>
</organism>
<name>A0AAP0EDK7_9MAGN</name>
<reference evidence="3 4" key="1">
    <citation type="submission" date="2024-01" db="EMBL/GenBank/DDBJ databases">
        <title>Genome assemblies of Stephania.</title>
        <authorList>
            <person name="Yang L."/>
        </authorList>
    </citation>
    <scope>NUCLEOTIDE SEQUENCE [LARGE SCALE GENOMIC DNA]</scope>
    <source>
        <strain evidence="3">QJT</strain>
        <tissue evidence="3">Leaf</tissue>
    </source>
</reference>
<feature type="compositionally biased region" description="Pro residues" evidence="1">
    <location>
        <begin position="88"/>
        <end position="109"/>
    </location>
</feature>
<dbReference type="InterPro" id="IPR039261">
    <property type="entry name" value="FNR_nucleotide-bd"/>
</dbReference>
<evidence type="ECO:0000313" key="4">
    <source>
        <dbReference type="Proteomes" id="UP001417504"/>
    </source>
</evidence>
<dbReference type="Proteomes" id="UP001417504">
    <property type="component" value="Unassembled WGS sequence"/>
</dbReference>
<feature type="domain" description="Oxidoreductase FAD/NAD(P)-binding" evidence="2">
    <location>
        <begin position="254"/>
        <end position="348"/>
    </location>
</feature>
<dbReference type="Pfam" id="PF00175">
    <property type="entry name" value="NAD_binding_1"/>
    <property type="match status" value="1"/>
</dbReference>
<dbReference type="EMBL" id="JBBNAE010000010">
    <property type="protein sequence ID" value="KAK9091376.1"/>
    <property type="molecule type" value="Genomic_DNA"/>
</dbReference>
<accession>A0AAP0EDK7</accession>
<evidence type="ECO:0000259" key="2">
    <source>
        <dbReference type="Pfam" id="PF00175"/>
    </source>
</evidence>
<dbReference type="Gene3D" id="3.40.50.80">
    <property type="entry name" value="Nucleotide-binding domain of ferredoxin-NADP reductase (FNR) module"/>
    <property type="match status" value="1"/>
</dbReference>
<dbReference type="AlphaFoldDB" id="A0AAP0EDK7"/>
<dbReference type="InterPro" id="IPR001433">
    <property type="entry name" value="OxRdtase_FAD/NAD-bd"/>
</dbReference>
<protein>
    <recommendedName>
        <fullName evidence="2">Oxidoreductase FAD/NAD(P)-binding domain-containing protein</fullName>
    </recommendedName>
</protein>
<feature type="region of interest" description="Disordered" evidence="1">
    <location>
        <begin position="56"/>
        <end position="114"/>
    </location>
</feature>
<feature type="compositionally biased region" description="Low complexity" evidence="1">
    <location>
        <begin position="71"/>
        <end position="83"/>
    </location>
</feature>
<dbReference type="SUPFAM" id="SSF52343">
    <property type="entry name" value="Ferredoxin reductase-like, C-terminal NADP-linked domain"/>
    <property type="match status" value="1"/>
</dbReference>
<sequence>MSSLTSLSPPTSLSIRTPHHHHIAHARHMSPLLRHQRRRHLSSLAAAALRQDTTLYTPAPVSSVSPPPRTGPSSTGPGRLLLPRPRRLPLPPRPVPPAPPPPPPPPPRNPSFLAIASPLPRLLQRPLRVLGQERPRLHRRGPLSTSPGGPCRAQSRHGEWLSPPRDSPPAGLCYRLRLRHRLWDQFWFVDDSDLEAEKIVVLGFELKLWFLLLEFQLGGWCVLEFALPPVFQTVLYYLLVSPSAQRKVRSLAGNPIRSLIESGFGANERSEVSLYYGARNLQRMAYQERFKEWEASGVRIIPVLSQPDDTWKGEYGYVQNAFTRAKKKFNPSSTGVVLCGQKQMAEEVTSILVAEGVSKEKILKNF</sequence>
<feature type="region of interest" description="Disordered" evidence="1">
    <location>
        <begin position="131"/>
        <end position="164"/>
    </location>
</feature>
<proteinExistence type="predicted"/>
<comment type="caution">
    <text evidence="3">The sequence shown here is derived from an EMBL/GenBank/DDBJ whole genome shotgun (WGS) entry which is preliminary data.</text>
</comment>
<dbReference type="GO" id="GO:0016491">
    <property type="term" value="F:oxidoreductase activity"/>
    <property type="evidence" value="ECO:0007669"/>
    <property type="project" value="InterPro"/>
</dbReference>
<keyword evidence="4" id="KW-1185">Reference proteome</keyword>